<keyword evidence="1" id="KW-1133">Transmembrane helix</keyword>
<gene>
    <name evidence="2" type="ORF">Lboz_3042</name>
</gene>
<evidence type="ECO:0000313" key="3">
    <source>
        <dbReference type="Proteomes" id="UP000054695"/>
    </source>
</evidence>
<organism evidence="2 3">
    <name type="scientific">Legionella bozemanae</name>
    <name type="common">Fluoribacter bozemanae</name>
    <dbReference type="NCBI Taxonomy" id="447"/>
    <lineage>
        <taxon>Bacteria</taxon>
        <taxon>Pseudomonadati</taxon>
        <taxon>Pseudomonadota</taxon>
        <taxon>Gammaproteobacteria</taxon>
        <taxon>Legionellales</taxon>
        <taxon>Legionellaceae</taxon>
        <taxon>Legionella</taxon>
    </lineage>
</organism>
<dbReference type="EMBL" id="LNXU01000043">
    <property type="protein sequence ID" value="KTC69777.1"/>
    <property type="molecule type" value="Genomic_DNA"/>
</dbReference>
<feature type="transmembrane region" description="Helical" evidence="1">
    <location>
        <begin position="192"/>
        <end position="212"/>
    </location>
</feature>
<feature type="transmembrane region" description="Helical" evidence="1">
    <location>
        <begin position="33"/>
        <end position="56"/>
    </location>
</feature>
<dbReference type="RefSeq" id="WP_058460607.1">
    <property type="nucleotide sequence ID" value="NZ_CAAAIY010000033.1"/>
</dbReference>
<dbReference type="PATRIC" id="fig|447.4.peg.3245"/>
<dbReference type="OrthoDB" id="5653005at2"/>
<protein>
    <submittedName>
        <fullName evidence="2">Uncharacterized protein</fullName>
    </submittedName>
</protein>
<dbReference type="AlphaFoldDB" id="A0A0W0RFA3"/>
<feature type="transmembrane region" description="Helical" evidence="1">
    <location>
        <begin position="147"/>
        <end position="171"/>
    </location>
</feature>
<comment type="caution">
    <text evidence="2">The sequence shown here is derived from an EMBL/GenBank/DDBJ whole genome shotgun (WGS) entry which is preliminary data.</text>
</comment>
<dbReference type="Proteomes" id="UP000054695">
    <property type="component" value="Unassembled WGS sequence"/>
</dbReference>
<evidence type="ECO:0000313" key="2">
    <source>
        <dbReference type="EMBL" id="KTC69777.1"/>
    </source>
</evidence>
<reference evidence="2 3" key="1">
    <citation type="submission" date="2015-11" db="EMBL/GenBank/DDBJ databases">
        <title>Genomic analysis of 38 Legionella species identifies large and diverse effector repertoires.</title>
        <authorList>
            <person name="Burstein D."/>
            <person name="Amaro F."/>
            <person name="Zusman T."/>
            <person name="Lifshitz Z."/>
            <person name="Cohen O."/>
            <person name="Gilbert J.A."/>
            <person name="Pupko T."/>
            <person name="Shuman H.A."/>
            <person name="Segal G."/>
        </authorList>
    </citation>
    <scope>NUCLEOTIDE SEQUENCE [LARGE SCALE GENOMIC DNA]</scope>
    <source>
        <strain evidence="2 3">WIGA</strain>
    </source>
</reference>
<sequence>MTIDLKKALAMDLETLRHLDLGIISAGAYYKRLFASWFFLFVLLLAIQSAACFFAVRINAWDYAPHAERWEKSNMDDANREESTLHSPSSLYDLGEQFPDASQEELKMIQKEKERKWQEGFLRRKKERELKYEEARLDEHALLRAKMVFGVSFSSLLMSLFGLGFIKNYIIFKLQISPKLQTGTYLVQKTQWALAGFFFIFGMFAFLFIPLFEQDVVFFSAIPCLILAAIAISIAVNMEASRIGVSILSKAISDYFHKEKNEISNA</sequence>
<evidence type="ECO:0000256" key="1">
    <source>
        <dbReference type="SAM" id="Phobius"/>
    </source>
</evidence>
<dbReference type="STRING" id="447.Lboz_3042"/>
<keyword evidence="1" id="KW-0472">Membrane</keyword>
<accession>A0A0W0RFA3</accession>
<feature type="transmembrane region" description="Helical" evidence="1">
    <location>
        <begin position="218"/>
        <end position="236"/>
    </location>
</feature>
<name>A0A0W0RFA3_LEGBO</name>
<keyword evidence="3" id="KW-1185">Reference proteome</keyword>
<keyword evidence="1" id="KW-0812">Transmembrane</keyword>
<proteinExistence type="predicted"/>